<feature type="binding site" evidence="12">
    <location>
        <position position="23"/>
    </location>
    <ligand>
        <name>GTP</name>
        <dbReference type="ChEBI" id="CHEBI:37565"/>
    </ligand>
</feature>
<keyword evidence="9" id="KW-0333">Golgi apparatus</keyword>
<dbReference type="PRINTS" id="PR00328">
    <property type="entry name" value="SAR1GTPBP"/>
</dbReference>
<dbReference type="InterPro" id="IPR027417">
    <property type="entry name" value="P-loop_NTPase"/>
</dbReference>
<evidence type="ECO:0000313" key="13">
    <source>
        <dbReference type="EMBL" id="KAK0600928.1"/>
    </source>
</evidence>
<keyword evidence="6" id="KW-0256">Endoplasmic reticulum</keyword>
<dbReference type="InterPro" id="IPR006687">
    <property type="entry name" value="Small_GTPase_SAR1"/>
</dbReference>
<evidence type="ECO:0000256" key="7">
    <source>
        <dbReference type="ARBA" id="ARBA00022892"/>
    </source>
</evidence>
<dbReference type="Proteomes" id="UP001168877">
    <property type="component" value="Unassembled WGS sequence"/>
</dbReference>
<comment type="similarity">
    <text evidence="3">Belongs to the small GTPase superfamily. SAR1 family.</text>
</comment>
<evidence type="ECO:0000256" key="11">
    <source>
        <dbReference type="PIRSR" id="PIRSR606687-2"/>
    </source>
</evidence>
<evidence type="ECO:0000256" key="12">
    <source>
        <dbReference type="PIRSR" id="PIRSR606689-1"/>
    </source>
</evidence>
<evidence type="ECO:0000256" key="10">
    <source>
        <dbReference type="ARBA" id="ARBA00023134"/>
    </source>
</evidence>
<comment type="subcellular location">
    <subcellularLocation>
        <location evidence="1">Endoplasmic reticulum</location>
    </subcellularLocation>
    <subcellularLocation>
        <location evidence="2">Golgi apparatus</location>
    </subcellularLocation>
</comment>
<dbReference type="SMART" id="SM00178">
    <property type="entry name" value="SAR"/>
    <property type="match status" value="1"/>
</dbReference>
<dbReference type="GO" id="GO:0005794">
    <property type="term" value="C:Golgi apparatus"/>
    <property type="evidence" value="ECO:0007669"/>
    <property type="project" value="UniProtKB-SubCell"/>
</dbReference>
<evidence type="ECO:0000256" key="8">
    <source>
        <dbReference type="ARBA" id="ARBA00022927"/>
    </source>
</evidence>
<evidence type="ECO:0000256" key="4">
    <source>
        <dbReference type="ARBA" id="ARBA00022448"/>
    </source>
</evidence>
<comment type="caution">
    <text evidence="13">The sequence shown here is derived from an EMBL/GenBank/DDBJ whole genome shotgun (WGS) entry which is preliminary data.</text>
</comment>
<dbReference type="InterPro" id="IPR006689">
    <property type="entry name" value="Small_GTPase_ARF/SAR"/>
</dbReference>
<dbReference type="PROSITE" id="PS51422">
    <property type="entry name" value="SAR1"/>
    <property type="match status" value="1"/>
</dbReference>
<evidence type="ECO:0000256" key="6">
    <source>
        <dbReference type="ARBA" id="ARBA00022824"/>
    </source>
</evidence>
<keyword evidence="5 11" id="KW-0547">Nucleotide-binding</keyword>
<dbReference type="GO" id="GO:0003924">
    <property type="term" value="F:GTPase activity"/>
    <property type="evidence" value="ECO:0007669"/>
    <property type="project" value="InterPro"/>
</dbReference>
<name>A0AA39W364_ACESA</name>
<dbReference type="GO" id="GO:0006886">
    <property type="term" value="P:intracellular protein transport"/>
    <property type="evidence" value="ECO:0007669"/>
    <property type="project" value="InterPro"/>
</dbReference>
<gene>
    <name evidence="13" type="ORF">LWI29_019707</name>
</gene>
<dbReference type="Pfam" id="PF00025">
    <property type="entry name" value="Arf"/>
    <property type="match status" value="1"/>
</dbReference>
<evidence type="ECO:0000313" key="14">
    <source>
        <dbReference type="Proteomes" id="UP001168877"/>
    </source>
</evidence>
<evidence type="ECO:0000256" key="9">
    <source>
        <dbReference type="ARBA" id="ARBA00023034"/>
    </source>
</evidence>
<evidence type="ECO:0000256" key="3">
    <source>
        <dbReference type="ARBA" id="ARBA00007507"/>
    </source>
</evidence>
<protein>
    <submittedName>
        <fullName evidence="13">Uncharacterized protein</fullName>
    </submittedName>
</protein>
<dbReference type="PANTHER" id="PTHR45684">
    <property type="entry name" value="RE74312P"/>
    <property type="match status" value="1"/>
</dbReference>
<sequence length="136" mass="15406">MQYSTSEELSIGKIKFKVFDLGGHRIARRVWRDYNAKVDAVVYVVEASDFGRHAESKDELDALLSDESLAIVPFLILANHIISEELLLSRLGLTNLTTGKGMVNLGDTNVRPLEVFKYTSRQGRIDGFKWLSQYIK</sequence>
<dbReference type="Gene3D" id="3.40.50.300">
    <property type="entry name" value="P-loop containing nucleotide triphosphate hydrolases"/>
    <property type="match status" value="1"/>
</dbReference>
<dbReference type="AlphaFoldDB" id="A0AA39W364"/>
<dbReference type="SUPFAM" id="SSF52540">
    <property type="entry name" value="P-loop containing nucleoside triphosphate hydrolases"/>
    <property type="match status" value="1"/>
</dbReference>
<dbReference type="GO" id="GO:0016192">
    <property type="term" value="P:vesicle-mediated transport"/>
    <property type="evidence" value="ECO:0007669"/>
    <property type="project" value="UniProtKB-KW"/>
</dbReference>
<evidence type="ECO:0000256" key="1">
    <source>
        <dbReference type="ARBA" id="ARBA00004240"/>
    </source>
</evidence>
<keyword evidence="14" id="KW-1185">Reference proteome</keyword>
<dbReference type="GO" id="GO:0005525">
    <property type="term" value="F:GTP binding"/>
    <property type="evidence" value="ECO:0007669"/>
    <property type="project" value="UniProtKB-KW"/>
</dbReference>
<accession>A0AA39W364</accession>
<dbReference type="EMBL" id="JAUESC010000003">
    <property type="protein sequence ID" value="KAK0600928.1"/>
    <property type="molecule type" value="Genomic_DNA"/>
</dbReference>
<evidence type="ECO:0000256" key="5">
    <source>
        <dbReference type="ARBA" id="ARBA00022741"/>
    </source>
</evidence>
<proteinExistence type="inferred from homology"/>
<reference evidence="13" key="1">
    <citation type="journal article" date="2022" name="Plant J.">
        <title>Strategies of tolerance reflected in two North American maple genomes.</title>
        <authorList>
            <person name="McEvoy S.L."/>
            <person name="Sezen U.U."/>
            <person name="Trouern-Trend A."/>
            <person name="McMahon S.M."/>
            <person name="Schaberg P.G."/>
            <person name="Yang J."/>
            <person name="Wegrzyn J.L."/>
            <person name="Swenson N.G."/>
        </authorList>
    </citation>
    <scope>NUCLEOTIDE SEQUENCE</scope>
    <source>
        <strain evidence="13">NS2018</strain>
    </source>
</reference>
<keyword evidence="4" id="KW-0813">Transport</keyword>
<reference evidence="13" key="2">
    <citation type="submission" date="2023-06" db="EMBL/GenBank/DDBJ databases">
        <authorList>
            <person name="Swenson N.G."/>
            <person name="Wegrzyn J.L."/>
            <person name="Mcevoy S.L."/>
        </authorList>
    </citation>
    <scope>NUCLEOTIDE SEQUENCE</scope>
    <source>
        <strain evidence="13">NS2018</strain>
        <tissue evidence="13">Leaf</tissue>
    </source>
</reference>
<feature type="binding site" evidence="11">
    <location>
        <position position="79"/>
    </location>
    <ligand>
        <name>GTP</name>
        <dbReference type="ChEBI" id="CHEBI:37565"/>
    </ligand>
</feature>
<dbReference type="GO" id="GO:0005783">
    <property type="term" value="C:endoplasmic reticulum"/>
    <property type="evidence" value="ECO:0007669"/>
    <property type="project" value="UniProtKB-SubCell"/>
</dbReference>
<evidence type="ECO:0000256" key="2">
    <source>
        <dbReference type="ARBA" id="ARBA00004555"/>
    </source>
</evidence>
<organism evidence="13 14">
    <name type="scientific">Acer saccharum</name>
    <name type="common">Sugar maple</name>
    <dbReference type="NCBI Taxonomy" id="4024"/>
    <lineage>
        <taxon>Eukaryota</taxon>
        <taxon>Viridiplantae</taxon>
        <taxon>Streptophyta</taxon>
        <taxon>Embryophyta</taxon>
        <taxon>Tracheophyta</taxon>
        <taxon>Spermatophyta</taxon>
        <taxon>Magnoliopsida</taxon>
        <taxon>eudicotyledons</taxon>
        <taxon>Gunneridae</taxon>
        <taxon>Pentapetalae</taxon>
        <taxon>rosids</taxon>
        <taxon>malvids</taxon>
        <taxon>Sapindales</taxon>
        <taxon>Sapindaceae</taxon>
        <taxon>Hippocastanoideae</taxon>
        <taxon>Acereae</taxon>
        <taxon>Acer</taxon>
    </lineage>
</organism>
<keyword evidence="7" id="KW-0931">ER-Golgi transport</keyword>
<keyword evidence="10 12" id="KW-0342">GTP-binding</keyword>
<keyword evidence="8" id="KW-0653">Protein transport</keyword>